<name>A0A0F7L5F4_9VIRU</name>
<organism evidence="1">
    <name type="scientific">uncultured marine virus</name>
    <dbReference type="NCBI Taxonomy" id="186617"/>
    <lineage>
        <taxon>Viruses</taxon>
        <taxon>environmental samples</taxon>
    </lineage>
</organism>
<reference evidence="1" key="1">
    <citation type="journal article" date="2015" name="Front. Microbiol.">
        <title>Combining genomic sequencing methods to explore viral diversity and reveal potential virus-host interactions.</title>
        <authorList>
            <person name="Chow C.E."/>
            <person name="Winget D.M."/>
            <person name="White R.A.III."/>
            <person name="Hallam S.J."/>
            <person name="Suttle C.A."/>
        </authorList>
    </citation>
    <scope>NUCLEOTIDE SEQUENCE</scope>
    <source>
        <strain evidence="1">Anoxic3_5</strain>
    </source>
</reference>
<proteinExistence type="predicted"/>
<accession>A0A0F7L5F4</accession>
<dbReference type="EMBL" id="KR029580">
    <property type="protein sequence ID" value="AKH46226.1"/>
    <property type="molecule type" value="Genomic_DNA"/>
</dbReference>
<evidence type="ECO:0000313" key="1">
    <source>
        <dbReference type="EMBL" id="AKH46226.1"/>
    </source>
</evidence>
<protein>
    <submittedName>
        <fullName evidence="1">Uncharacterized protein</fullName>
    </submittedName>
</protein>
<reference evidence="1" key="2">
    <citation type="submission" date="2015-03" db="EMBL/GenBank/DDBJ databases">
        <authorList>
            <person name="Chow C.-E.T."/>
            <person name="Winget D.M."/>
            <person name="White R.A.III."/>
            <person name="Hallam S.J."/>
            <person name="Suttle C.A."/>
        </authorList>
    </citation>
    <scope>NUCLEOTIDE SEQUENCE</scope>
    <source>
        <strain evidence="1">Anoxic3_5</strain>
    </source>
</reference>
<sequence length="55" mass="6229">MQIKSCAYFATLGLHSLHNPINYVFNNITSNSKKPSIKSPLTMGRLLFSCFSFLF</sequence>